<sequence>MLKIIISTFLLVFIAELGDKTQITTMLLSAQSQSKVAVFLGSSLALICSSLAGVILGTIINKYIPPNVIQISAAIAFIVIGILLLLNKF</sequence>
<comment type="caution">
    <text evidence="7">The sequence shown here is derived from an EMBL/GenBank/DDBJ whole genome shotgun (WGS) entry which is preliminary data.</text>
</comment>
<reference evidence="7 8" key="1">
    <citation type="submission" date="2019-03" db="EMBL/GenBank/DDBJ databases">
        <title>Genomic Encyclopedia of Type Strains, Phase IV (KMG-IV): sequencing the most valuable type-strain genomes for metagenomic binning, comparative biology and taxonomic classification.</title>
        <authorList>
            <person name="Goeker M."/>
        </authorList>
    </citation>
    <scope>NUCLEOTIDE SEQUENCE [LARGE SCALE GENOMIC DNA]</scope>
    <source>
        <strain evidence="7 8">DSM 24455</strain>
    </source>
</reference>
<accession>A0A4R7K928</accession>
<dbReference type="PANTHER" id="PTHR12608">
    <property type="entry name" value="TRANSMEMBRANE PROTEIN HTP-1 RELATED"/>
    <property type="match status" value="1"/>
</dbReference>
<keyword evidence="4 6" id="KW-1133">Transmembrane helix</keyword>
<dbReference type="Proteomes" id="UP000295325">
    <property type="component" value="Unassembled WGS sequence"/>
</dbReference>
<protein>
    <recommendedName>
        <fullName evidence="6">GDT1 family protein</fullName>
    </recommendedName>
</protein>
<dbReference type="Pfam" id="PF01169">
    <property type="entry name" value="GDT1"/>
    <property type="match status" value="1"/>
</dbReference>
<dbReference type="EMBL" id="SOAZ01000028">
    <property type="protein sequence ID" value="TDT50489.1"/>
    <property type="molecule type" value="Genomic_DNA"/>
</dbReference>
<feature type="transmembrane region" description="Helical" evidence="6">
    <location>
        <begin position="36"/>
        <end position="56"/>
    </location>
</feature>
<proteinExistence type="inferred from homology"/>
<gene>
    <name evidence="7" type="ORF">EDD71_12830</name>
</gene>
<evidence type="ECO:0000256" key="1">
    <source>
        <dbReference type="ARBA" id="ARBA00004141"/>
    </source>
</evidence>
<evidence type="ECO:0000256" key="2">
    <source>
        <dbReference type="ARBA" id="ARBA00009190"/>
    </source>
</evidence>
<evidence type="ECO:0000256" key="5">
    <source>
        <dbReference type="ARBA" id="ARBA00023136"/>
    </source>
</evidence>
<evidence type="ECO:0000313" key="7">
    <source>
        <dbReference type="EMBL" id="TDT50489.1"/>
    </source>
</evidence>
<comment type="subcellular location">
    <subcellularLocation>
        <location evidence="1 6">Membrane</location>
        <topology evidence="1 6">Multi-pass membrane protein</topology>
    </subcellularLocation>
</comment>
<dbReference type="OrthoDB" id="9801356at2"/>
<dbReference type="GO" id="GO:0016020">
    <property type="term" value="C:membrane"/>
    <property type="evidence" value="ECO:0007669"/>
    <property type="project" value="UniProtKB-SubCell"/>
</dbReference>
<dbReference type="GO" id="GO:0046873">
    <property type="term" value="F:metal ion transmembrane transporter activity"/>
    <property type="evidence" value="ECO:0007669"/>
    <property type="project" value="InterPro"/>
</dbReference>
<name>A0A4R7K928_9CLOT</name>
<keyword evidence="3 6" id="KW-0812">Transmembrane</keyword>
<feature type="transmembrane region" description="Helical" evidence="6">
    <location>
        <begin position="68"/>
        <end position="86"/>
    </location>
</feature>
<dbReference type="PANTHER" id="PTHR12608:SF1">
    <property type="entry name" value="TRANSMEMBRANE PROTEIN 165"/>
    <property type="match status" value="1"/>
</dbReference>
<dbReference type="AlphaFoldDB" id="A0A4R7K928"/>
<comment type="similarity">
    <text evidence="2 6">Belongs to the GDT1 family.</text>
</comment>
<dbReference type="RefSeq" id="WP_133629143.1">
    <property type="nucleotide sequence ID" value="NZ_SOAZ01000028.1"/>
</dbReference>
<comment type="caution">
    <text evidence="6">Lacks conserved residue(s) required for the propagation of feature annotation.</text>
</comment>
<evidence type="ECO:0000313" key="8">
    <source>
        <dbReference type="Proteomes" id="UP000295325"/>
    </source>
</evidence>
<dbReference type="InterPro" id="IPR001727">
    <property type="entry name" value="GDT1-like"/>
</dbReference>
<keyword evidence="5 6" id="KW-0472">Membrane</keyword>
<evidence type="ECO:0000256" key="3">
    <source>
        <dbReference type="ARBA" id="ARBA00022692"/>
    </source>
</evidence>
<evidence type="ECO:0000256" key="6">
    <source>
        <dbReference type="RuleBase" id="RU365102"/>
    </source>
</evidence>
<organism evidence="7 8">
    <name type="scientific">Fonticella tunisiensis</name>
    <dbReference type="NCBI Taxonomy" id="1096341"/>
    <lineage>
        <taxon>Bacteria</taxon>
        <taxon>Bacillati</taxon>
        <taxon>Bacillota</taxon>
        <taxon>Clostridia</taxon>
        <taxon>Eubacteriales</taxon>
        <taxon>Clostridiaceae</taxon>
        <taxon>Fonticella</taxon>
    </lineage>
</organism>
<keyword evidence="8" id="KW-1185">Reference proteome</keyword>
<evidence type="ECO:0000256" key="4">
    <source>
        <dbReference type="ARBA" id="ARBA00022989"/>
    </source>
</evidence>